<dbReference type="Gene3D" id="2.60.120.10">
    <property type="entry name" value="Jelly Rolls"/>
    <property type="match status" value="1"/>
</dbReference>
<dbReference type="PROSITE" id="PS50042">
    <property type="entry name" value="CNMP_BINDING_3"/>
    <property type="match status" value="1"/>
</dbReference>
<dbReference type="Proteomes" id="UP000027946">
    <property type="component" value="Unassembled WGS sequence"/>
</dbReference>
<dbReference type="NCBIfam" id="NF007707">
    <property type="entry name" value="PRK10402.1"/>
    <property type="match status" value="1"/>
</dbReference>
<accession>A0A069RHN3</accession>
<dbReference type="SUPFAM" id="SSF46785">
    <property type="entry name" value="Winged helix' DNA-binding domain"/>
    <property type="match status" value="1"/>
</dbReference>
<keyword evidence="2" id="KW-0238">DNA-binding</keyword>
<dbReference type="CDD" id="cd00038">
    <property type="entry name" value="CAP_ED"/>
    <property type="match status" value="1"/>
</dbReference>
<proteinExistence type="predicted"/>
<dbReference type="InterPro" id="IPR014710">
    <property type="entry name" value="RmlC-like_jellyroll"/>
</dbReference>
<gene>
    <name evidence="6" type="ORF">CLIT_10c03620</name>
</gene>
<dbReference type="GO" id="GO:0003700">
    <property type="term" value="F:DNA-binding transcription factor activity"/>
    <property type="evidence" value="ECO:0007669"/>
    <property type="project" value="TreeGrafter"/>
</dbReference>
<sequence>MEMECKAMVKINDIKRMEKYILKYGIDEIFSKDMRPFMELFSFKKGEYICMDGENVGHLLFLVEGKAKVYVTLSNGKSLLLCFYKGFKVLGDLEIINGQSASTNVQAIEDVYCIGISIENAIKHLLGDAKFLRFVCSSLGEKLSMCSKNSSINLLYPLENRLASYIIATEEIMDYGGRKVIVFNENLTEIAELLGSSYRHLLRTLNSLCEKGVLIKKDRHFEVTDEKSLKEFAADLYR</sequence>
<evidence type="ECO:0000256" key="1">
    <source>
        <dbReference type="ARBA" id="ARBA00023015"/>
    </source>
</evidence>
<keyword evidence="3" id="KW-0804">Transcription</keyword>
<dbReference type="InterPro" id="IPR018490">
    <property type="entry name" value="cNMP-bd_dom_sf"/>
</dbReference>
<evidence type="ECO:0000259" key="5">
    <source>
        <dbReference type="PROSITE" id="PS51063"/>
    </source>
</evidence>
<organism evidence="6 7">
    <name type="scientific">Peptoclostridium litorale DSM 5388</name>
    <dbReference type="NCBI Taxonomy" id="1121324"/>
    <lineage>
        <taxon>Bacteria</taxon>
        <taxon>Bacillati</taxon>
        <taxon>Bacillota</taxon>
        <taxon>Clostridia</taxon>
        <taxon>Peptostreptococcales</taxon>
        <taxon>Peptoclostridiaceae</taxon>
        <taxon>Peptoclostridium</taxon>
    </lineage>
</organism>
<dbReference type="InterPro" id="IPR050397">
    <property type="entry name" value="Env_Response_Regulators"/>
</dbReference>
<dbReference type="eggNOG" id="COG0664">
    <property type="taxonomic scope" value="Bacteria"/>
</dbReference>
<dbReference type="Pfam" id="PF00027">
    <property type="entry name" value="cNMP_binding"/>
    <property type="match status" value="1"/>
</dbReference>
<dbReference type="InterPro" id="IPR012318">
    <property type="entry name" value="HTH_CRP"/>
</dbReference>
<dbReference type="RefSeq" id="WP_330606877.1">
    <property type="nucleotide sequence ID" value="NZ_JJMM01000010.1"/>
</dbReference>
<feature type="domain" description="HTH crp-type" evidence="5">
    <location>
        <begin position="156"/>
        <end position="227"/>
    </location>
</feature>
<evidence type="ECO:0000313" key="6">
    <source>
        <dbReference type="EMBL" id="KDR95635.1"/>
    </source>
</evidence>
<dbReference type="GO" id="GO:0003677">
    <property type="term" value="F:DNA binding"/>
    <property type="evidence" value="ECO:0007669"/>
    <property type="project" value="UniProtKB-KW"/>
</dbReference>
<evidence type="ECO:0000256" key="3">
    <source>
        <dbReference type="ARBA" id="ARBA00023163"/>
    </source>
</evidence>
<dbReference type="Pfam" id="PF13545">
    <property type="entry name" value="HTH_Crp_2"/>
    <property type="match status" value="1"/>
</dbReference>
<dbReference type="AlphaFoldDB" id="A0A069RHN3"/>
<dbReference type="GO" id="GO:0005829">
    <property type="term" value="C:cytosol"/>
    <property type="evidence" value="ECO:0007669"/>
    <property type="project" value="TreeGrafter"/>
</dbReference>
<keyword evidence="1" id="KW-0805">Transcription regulation</keyword>
<comment type="caution">
    <text evidence="6">The sequence shown here is derived from an EMBL/GenBank/DDBJ whole genome shotgun (WGS) entry which is preliminary data.</text>
</comment>
<reference evidence="6 7" key="1">
    <citation type="submission" date="2014-03" db="EMBL/GenBank/DDBJ databases">
        <title>Genome sequence of Clostridium litorale W6, DSM 5388.</title>
        <authorList>
            <person name="Poehlein A."/>
            <person name="Jagirdar A."/>
            <person name="Khonsari B."/>
            <person name="Chibani C.M."/>
            <person name="Gutierrez Gutierrez D.A."/>
            <person name="Davydova E."/>
            <person name="Alghaithi H.S."/>
            <person name="Nair K.P."/>
            <person name="Dhamotharan K."/>
            <person name="Chandran L."/>
            <person name="G W."/>
            <person name="Daniel R."/>
        </authorList>
    </citation>
    <scope>NUCLEOTIDE SEQUENCE [LARGE SCALE GENOMIC DNA]</scope>
    <source>
        <strain evidence="6 7">W6</strain>
    </source>
</reference>
<evidence type="ECO:0000259" key="4">
    <source>
        <dbReference type="PROSITE" id="PS50042"/>
    </source>
</evidence>
<dbReference type="InterPro" id="IPR036390">
    <property type="entry name" value="WH_DNA-bd_sf"/>
</dbReference>
<dbReference type="InterPro" id="IPR000595">
    <property type="entry name" value="cNMP-bd_dom"/>
</dbReference>
<protein>
    <submittedName>
        <fullName evidence="6">Cyclic nucleotide-binding protein</fullName>
    </submittedName>
</protein>
<keyword evidence="7" id="KW-1185">Reference proteome</keyword>
<name>A0A069RHN3_PEPLI</name>
<evidence type="ECO:0000313" key="7">
    <source>
        <dbReference type="Proteomes" id="UP000027946"/>
    </source>
</evidence>
<feature type="domain" description="Cyclic nucleotide-binding" evidence="4">
    <location>
        <begin position="22"/>
        <end position="117"/>
    </location>
</feature>
<dbReference type="EMBL" id="JJMM01000010">
    <property type="protein sequence ID" value="KDR95635.1"/>
    <property type="molecule type" value="Genomic_DNA"/>
</dbReference>
<dbReference type="PANTHER" id="PTHR24567">
    <property type="entry name" value="CRP FAMILY TRANSCRIPTIONAL REGULATORY PROTEIN"/>
    <property type="match status" value="1"/>
</dbReference>
<dbReference type="PANTHER" id="PTHR24567:SF26">
    <property type="entry name" value="REGULATORY PROTEIN YEIL"/>
    <property type="match status" value="1"/>
</dbReference>
<evidence type="ECO:0000256" key="2">
    <source>
        <dbReference type="ARBA" id="ARBA00023125"/>
    </source>
</evidence>
<dbReference type="SUPFAM" id="SSF51206">
    <property type="entry name" value="cAMP-binding domain-like"/>
    <property type="match status" value="1"/>
</dbReference>
<dbReference type="SMART" id="SM00100">
    <property type="entry name" value="cNMP"/>
    <property type="match status" value="1"/>
</dbReference>
<dbReference type="PROSITE" id="PS51063">
    <property type="entry name" value="HTH_CRP_2"/>
    <property type="match status" value="1"/>
</dbReference>
<dbReference type="STRING" id="1121324.CLIT_10c03620"/>